<dbReference type="Proteomes" id="UP000824120">
    <property type="component" value="Chromosome 5"/>
</dbReference>
<sequence>MVKRRAATFILSDSIGHASSKMFIDSPINLLVSANPICHERLLTAQHCCWLKTLIDHRISQMLPKTVKYMEMRDKKEPWYMDDTTLDFKKAFDLVIIANSGFQNKRAEHLVTYHSGPAKTWIDYLLHKKCDQGLRQDRKVMPIKNLTTQYKLMDLEIKRKKMINP</sequence>
<gene>
    <name evidence="1" type="ORF">H5410_025767</name>
</gene>
<protein>
    <submittedName>
        <fullName evidence="1">Uncharacterized protein</fullName>
    </submittedName>
</protein>
<comment type="caution">
    <text evidence="1">The sequence shown here is derived from an EMBL/GenBank/DDBJ whole genome shotgun (WGS) entry which is preliminary data.</text>
</comment>
<evidence type="ECO:0000313" key="2">
    <source>
        <dbReference type="Proteomes" id="UP000824120"/>
    </source>
</evidence>
<reference evidence="1 2" key="1">
    <citation type="submission" date="2020-09" db="EMBL/GenBank/DDBJ databases">
        <title>De no assembly of potato wild relative species, Solanum commersonii.</title>
        <authorList>
            <person name="Cho K."/>
        </authorList>
    </citation>
    <scope>NUCLEOTIDE SEQUENCE [LARGE SCALE GENOMIC DNA]</scope>
    <source>
        <strain evidence="1">LZ3.2</strain>
        <tissue evidence="1">Leaf</tissue>
    </source>
</reference>
<accession>A0A9J5YU30</accession>
<proteinExistence type="predicted"/>
<evidence type="ECO:0000313" key="1">
    <source>
        <dbReference type="EMBL" id="KAG5604275.1"/>
    </source>
</evidence>
<name>A0A9J5YU30_SOLCO</name>
<dbReference type="OrthoDB" id="418748at2759"/>
<dbReference type="AlphaFoldDB" id="A0A9J5YU30"/>
<dbReference type="EMBL" id="JACXVP010000005">
    <property type="protein sequence ID" value="KAG5604275.1"/>
    <property type="molecule type" value="Genomic_DNA"/>
</dbReference>
<organism evidence="1 2">
    <name type="scientific">Solanum commersonii</name>
    <name type="common">Commerson's wild potato</name>
    <name type="synonym">Commerson's nightshade</name>
    <dbReference type="NCBI Taxonomy" id="4109"/>
    <lineage>
        <taxon>Eukaryota</taxon>
        <taxon>Viridiplantae</taxon>
        <taxon>Streptophyta</taxon>
        <taxon>Embryophyta</taxon>
        <taxon>Tracheophyta</taxon>
        <taxon>Spermatophyta</taxon>
        <taxon>Magnoliopsida</taxon>
        <taxon>eudicotyledons</taxon>
        <taxon>Gunneridae</taxon>
        <taxon>Pentapetalae</taxon>
        <taxon>asterids</taxon>
        <taxon>lamiids</taxon>
        <taxon>Solanales</taxon>
        <taxon>Solanaceae</taxon>
        <taxon>Solanoideae</taxon>
        <taxon>Solaneae</taxon>
        <taxon>Solanum</taxon>
    </lineage>
</organism>
<keyword evidence="2" id="KW-1185">Reference proteome</keyword>